<sequence>MLKRESGEREYPIWILFNPKHPISHDNWTPVLDQIQDKVYRKLNTRIDSSDIYFRNAVRDISIVPNTLNWWGPEVAKEIEMFREIALKYKPTILFSFGAFAFEFLRRVYEIKPEKGPKSWSTSLLGDEFERSMENFDINKTNIIPLLHRVGVSASFLDTQNYFCRKDSENYYHYVGSRLAEKIIENKDRLNIWIKHSPVSNNATCISP</sequence>
<dbReference type="OrthoDB" id="1795163at2"/>
<evidence type="ECO:0000313" key="1">
    <source>
        <dbReference type="EMBL" id="TGE35076.1"/>
    </source>
</evidence>
<protein>
    <recommendedName>
        <fullName evidence="3">Uracil-DNA glycosylase-like domain-containing protein</fullName>
    </recommendedName>
</protein>
<reference evidence="1 2" key="1">
    <citation type="submission" date="2019-03" db="EMBL/GenBank/DDBJ databases">
        <title>Draft Genome Sequence of Desulfosporosinus fructosivorans Strain 63.6F, Isolated from Marine Sediment in the Baltic Sea.</title>
        <authorList>
            <person name="Hausmann B."/>
            <person name="Vandieken V."/>
            <person name="Pjevac P."/>
            <person name="Schreck K."/>
            <person name="Herbold C.W."/>
            <person name="Loy A."/>
        </authorList>
    </citation>
    <scope>NUCLEOTIDE SEQUENCE [LARGE SCALE GENOMIC DNA]</scope>
    <source>
        <strain evidence="1 2">63.6F</strain>
    </source>
</reference>
<dbReference type="RefSeq" id="WP_135552523.1">
    <property type="nucleotide sequence ID" value="NZ_SPQQ01000020.1"/>
</dbReference>
<keyword evidence="2" id="KW-1185">Reference proteome</keyword>
<proteinExistence type="predicted"/>
<accession>A0A4Z0R0D3</accession>
<evidence type="ECO:0000313" key="2">
    <source>
        <dbReference type="Proteomes" id="UP000298460"/>
    </source>
</evidence>
<comment type="caution">
    <text evidence="1">The sequence shown here is derived from an EMBL/GenBank/DDBJ whole genome shotgun (WGS) entry which is preliminary data.</text>
</comment>
<evidence type="ECO:0008006" key="3">
    <source>
        <dbReference type="Google" id="ProtNLM"/>
    </source>
</evidence>
<organism evidence="1 2">
    <name type="scientific">Desulfosporosinus fructosivorans</name>
    <dbReference type="NCBI Taxonomy" id="2018669"/>
    <lineage>
        <taxon>Bacteria</taxon>
        <taxon>Bacillati</taxon>
        <taxon>Bacillota</taxon>
        <taxon>Clostridia</taxon>
        <taxon>Eubacteriales</taxon>
        <taxon>Desulfitobacteriaceae</taxon>
        <taxon>Desulfosporosinus</taxon>
    </lineage>
</organism>
<gene>
    <name evidence="1" type="ORF">E4K67_27145</name>
</gene>
<dbReference type="Proteomes" id="UP000298460">
    <property type="component" value="Unassembled WGS sequence"/>
</dbReference>
<name>A0A4Z0R0D3_9FIRM</name>
<dbReference type="EMBL" id="SPQQ01000020">
    <property type="protein sequence ID" value="TGE35076.1"/>
    <property type="molecule type" value="Genomic_DNA"/>
</dbReference>
<dbReference type="AlphaFoldDB" id="A0A4Z0R0D3"/>